<gene>
    <name evidence="1" type="ordered locus">GDI2563</name>
</gene>
<proteinExistence type="predicted"/>
<protein>
    <submittedName>
        <fullName evidence="1">Uncharacterized protein</fullName>
    </submittedName>
</protein>
<evidence type="ECO:0000313" key="1">
    <source>
        <dbReference type="EMBL" id="CAP56506.1"/>
    </source>
</evidence>
<evidence type="ECO:0000313" key="2">
    <source>
        <dbReference type="Proteomes" id="UP000001176"/>
    </source>
</evidence>
<keyword evidence="2" id="KW-1185">Reference proteome</keyword>
<organism evidence="1 2">
    <name type="scientific">Gluconacetobacter diazotrophicus (strain ATCC 49037 / DSM 5601 / CCUG 37298 / CIP 103539 / LMG 7603 / PAl5)</name>
    <dbReference type="NCBI Taxonomy" id="272568"/>
    <lineage>
        <taxon>Bacteria</taxon>
        <taxon>Pseudomonadati</taxon>
        <taxon>Pseudomonadota</taxon>
        <taxon>Alphaproteobacteria</taxon>
        <taxon>Acetobacterales</taxon>
        <taxon>Acetobacteraceae</taxon>
        <taxon>Gluconacetobacter</taxon>
    </lineage>
</organism>
<dbReference type="KEGG" id="gdi:GDI2563"/>
<dbReference type="EMBL" id="AM889285">
    <property type="protein sequence ID" value="CAP56506.1"/>
    <property type="molecule type" value="Genomic_DNA"/>
</dbReference>
<sequence length="41" mass="4700">MPVAGPASFFGTMRLNLSGRLSCGWFRPALRHHLPYRRTIQ</sequence>
<name>A9HNV0_GLUDA</name>
<dbReference type="AlphaFoldDB" id="A9HNV0"/>
<reference evidence="1 2" key="1">
    <citation type="journal article" date="2009" name="BMC Genomics">
        <title>Complete genome sequence of the sugarcane nitrogen-fixing endophyte Gluconacetobacter diazotrophicus Pal5.</title>
        <authorList>
            <person name="Bertalan M."/>
            <person name="Albano R."/>
            <person name="Padua V."/>
            <person name="Rouws L."/>
            <person name="Rojas C."/>
            <person name="Hemerly A."/>
            <person name="Teixeira K."/>
            <person name="Schwab S."/>
            <person name="Araujo J."/>
            <person name="Oliveira A."/>
            <person name="Franca L."/>
            <person name="Magalhaes V."/>
            <person name="Alqueres S."/>
            <person name="Cardoso A."/>
            <person name="Almeida W."/>
            <person name="Loureiro M.M."/>
            <person name="Nogueira E."/>
            <person name="Cidade D."/>
            <person name="Oliveira D."/>
            <person name="Simao T."/>
            <person name="Macedo J."/>
            <person name="Valadao A."/>
            <person name="Dreschsel M."/>
            <person name="Freitas F."/>
            <person name="Vidal M."/>
            <person name="Guedes H."/>
            <person name="Rodrigues E."/>
            <person name="Meneses C."/>
            <person name="Brioso P."/>
            <person name="Pozzer L."/>
            <person name="Figueiredo D."/>
            <person name="Montano H."/>
            <person name="Junior J."/>
            <person name="Filho G."/>
            <person name="Flores V."/>
            <person name="Ferreira B."/>
            <person name="Branco A."/>
            <person name="Gonzalez P."/>
            <person name="Guillobel H."/>
            <person name="Lemos M."/>
            <person name="Seibel L."/>
            <person name="Macedo J."/>
            <person name="Alves-Ferreira M."/>
            <person name="Sachetto-Martins G."/>
            <person name="Coelho A."/>
            <person name="Santos E."/>
            <person name="Amaral G."/>
            <person name="Neves A."/>
            <person name="Pacheco A.B."/>
            <person name="Carvalho D."/>
            <person name="Lery L."/>
            <person name="Bisch P."/>
            <person name="Rossle S.C."/>
            <person name="Urmenyi T."/>
            <person name="Kruger W.V."/>
            <person name="Martins O."/>
            <person name="Baldani J.I."/>
            <person name="Ferreira P.C."/>
        </authorList>
    </citation>
    <scope>NUCLEOTIDE SEQUENCE [LARGE SCALE GENOMIC DNA]</scope>
    <source>
        <strain evidence="2">ATCC 49037 / DSM 5601 / CCUG 37298 / CIP 103539 / LMG 7603 / PAl5</strain>
    </source>
</reference>
<dbReference type="Proteomes" id="UP000001176">
    <property type="component" value="Chromosome"/>
</dbReference>
<accession>A9HNV0</accession>